<feature type="compositionally biased region" description="Low complexity" evidence="4">
    <location>
        <begin position="20"/>
        <end position="66"/>
    </location>
</feature>
<feature type="compositionally biased region" description="Pro residues" evidence="4">
    <location>
        <begin position="67"/>
        <end position="85"/>
    </location>
</feature>
<evidence type="ECO:0000256" key="2">
    <source>
        <dbReference type="ARBA" id="ARBA00022670"/>
    </source>
</evidence>
<name>A0ABU7WTK0_9ACTN</name>
<keyword evidence="3" id="KW-0378">Hydrolase</keyword>
<feature type="compositionally biased region" description="Pro residues" evidence="4">
    <location>
        <begin position="166"/>
        <end position="180"/>
    </location>
</feature>
<dbReference type="Proteomes" id="UP001348265">
    <property type="component" value="Unassembled WGS sequence"/>
</dbReference>
<feature type="compositionally biased region" description="Gly residues" evidence="4">
    <location>
        <begin position="204"/>
        <end position="225"/>
    </location>
</feature>
<evidence type="ECO:0000256" key="1">
    <source>
        <dbReference type="ARBA" id="ARBA00010541"/>
    </source>
</evidence>
<dbReference type="PANTHER" id="PTHR43343">
    <property type="entry name" value="PEPTIDASE S12"/>
    <property type="match status" value="1"/>
</dbReference>
<organism evidence="7 8">
    <name type="scientific">Streptomyces chrestomyceticus</name>
    <dbReference type="NCBI Taxonomy" id="68185"/>
    <lineage>
        <taxon>Bacteria</taxon>
        <taxon>Bacillati</taxon>
        <taxon>Actinomycetota</taxon>
        <taxon>Actinomycetes</taxon>
        <taxon>Kitasatosporales</taxon>
        <taxon>Streptomycetaceae</taxon>
        <taxon>Streptomyces</taxon>
    </lineage>
</organism>
<dbReference type="EMBL" id="JAVFKM010000006">
    <property type="protein sequence ID" value="MEF3114457.1"/>
    <property type="molecule type" value="Genomic_DNA"/>
</dbReference>
<dbReference type="SMART" id="SM00228">
    <property type="entry name" value="PDZ"/>
    <property type="match status" value="1"/>
</dbReference>
<dbReference type="RefSeq" id="WP_331786892.1">
    <property type="nucleotide sequence ID" value="NZ_JAVFKM010000006.1"/>
</dbReference>
<dbReference type="InterPro" id="IPR051201">
    <property type="entry name" value="Chloro_Bact_Ser_Proteases"/>
</dbReference>
<dbReference type="Gene3D" id="2.30.42.10">
    <property type="match status" value="1"/>
</dbReference>
<keyword evidence="5" id="KW-1133">Transmembrane helix</keyword>
<keyword evidence="8" id="KW-1185">Reference proteome</keyword>
<accession>A0ABU7WTK0</accession>
<feature type="region of interest" description="Disordered" evidence="4">
    <location>
        <begin position="270"/>
        <end position="290"/>
    </location>
</feature>
<gene>
    <name evidence="7" type="ORF">RB636_14870</name>
</gene>
<comment type="similarity">
    <text evidence="1">Belongs to the peptidase S1C family.</text>
</comment>
<dbReference type="Gene3D" id="2.40.10.10">
    <property type="entry name" value="Trypsin-like serine proteases"/>
    <property type="match status" value="2"/>
</dbReference>
<keyword evidence="2" id="KW-0645">Protease</keyword>
<dbReference type="InterPro" id="IPR009003">
    <property type="entry name" value="Peptidase_S1_PA"/>
</dbReference>
<protein>
    <submittedName>
        <fullName evidence="7">Trypsin-like peptidase domain-containing protein</fullName>
    </submittedName>
</protein>
<feature type="compositionally biased region" description="Low complexity" evidence="4">
    <location>
        <begin position="134"/>
        <end position="156"/>
    </location>
</feature>
<evidence type="ECO:0000256" key="3">
    <source>
        <dbReference type="ARBA" id="ARBA00022801"/>
    </source>
</evidence>
<proteinExistence type="inferred from homology"/>
<dbReference type="PANTHER" id="PTHR43343:SF3">
    <property type="entry name" value="PROTEASE DO-LIKE 8, CHLOROPLASTIC"/>
    <property type="match status" value="1"/>
</dbReference>
<reference evidence="7 8" key="1">
    <citation type="submission" date="2023-08" db="EMBL/GenBank/DDBJ databases">
        <authorList>
            <person name="Sharma P."/>
            <person name="Verma V."/>
            <person name="Mohan M.K."/>
            <person name="Dubey A.K."/>
        </authorList>
    </citation>
    <scope>NUCLEOTIDE SEQUENCE [LARGE SCALE GENOMIC DNA]</scope>
    <source>
        <strain evidence="7 8">ADP4</strain>
    </source>
</reference>
<dbReference type="InterPro" id="IPR001940">
    <property type="entry name" value="Peptidase_S1C"/>
</dbReference>
<keyword evidence="5" id="KW-0812">Transmembrane</keyword>
<evidence type="ECO:0000259" key="6">
    <source>
        <dbReference type="SMART" id="SM00228"/>
    </source>
</evidence>
<dbReference type="Pfam" id="PF13180">
    <property type="entry name" value="PDZ_2"/>
    <property type="match status" value="1"/>
</dbReference>
<dbReference type="Pfam" id="PF13365">
    <property type="entry name" value="Trypsin_2"/>
    <property type="match status" value="1"/>
</dbReference>
<dbReference type="SUPFAM" id="SSF50156">
    <property type="entry name" value="PDZ domain-like"/>
    <property type="match status" value="1"/>
</dbReference>
<dbReference type="PRINTS" id="PR00834">
    <property type="entry name" value="PROTEASES2C"/>
</dbReference>
<feature type="transmembrane region" description="Helical" evidence="5">
    <location>
        <begin position="243"/>
        <end position="266"/>
    </location>
</feature>
<evidence type="ECO:0000256" key="4">
    <source>
        <dbReference type="SAM" id="MobiDB-lite"/>
    </source>
</evidence>
<dbReference type="SUPFAM" id="SSF50494">
    <property type="entry name" value="Trypsin-like serine proteases"/>
    <property type="match status" value="1"/>
</dbReference>
<comment type="caution">
    <text evidence="7">The sequence shown here is derived from an EMBL/GenBank/DDBJ whole genome shotgun (WGS) entry which is preliminary data.</text>
</comment>
<evidence type="ECO:0000313" key="7">
    <source>
        <dbReference type="EMBL" id="MEF3114457.1"/>
    </source>
</evidence>
<feature type="compositionally biased region" description="Polar residues" evidence="4">
    <location>
        <begin position="107"/>
        <end position="125"/>
    </location>
</feature>
<dbReference type="InterPro" id="IPR001478">
    <property type="entry name" value="PDZ"/>
</dbReference>
<feature type="region of interest" description="Disordered" evidence="4">
    <location>
        <begin position="1"/>
        <end position="238"/>
    </location>
</feature>
<evidence type="ECO:0000256" key="5">
    <source>
        <dbReference type="SAM" id="Phobius"/>
    </source>
</evidence>
<dbReference type="InterPro" id="IPR036034">
    <property type="entry name" value="PDZ_sf"/>
</dbReference>
<feature type="domain" description="PDZ" evidence="6">
    <location>
        <begin position="515"/>
        <end position="596"/>
    </location>
</feature>
<evidence type="ECO:0000313" key="8">
    <source>
        <dbReference type="Proteomes" id="UP001348265"/>
    </source>
</evidence>
<dbReference type="InterPro" id="IPR043504">
    <property type="entry name" value="Peptidase_S1_PA_chymotrypsin"/>
</dbReference>
<sequence length="612" mass="59327">MSTENEGAAVPPEAQPPSAPQASDSAPESGARPADGAGARDTAGAPGAPAAPDAPGASGAHDAPRAPSAPAPAATPPSAPPPPDFAPTAGRTGSTGEAAPTGRPGPANSTEPGVPDRTQQFSKPTAPQDGPHSADGSHPAGAPHAGAHAQPPAGGEPNSGGEPYPGTQPHPAGAPYPGGPAHPGGEGHHTTTPPPYATAAHGASSGGWGSPPPGYGGGGAGGPDGVWGAPGAPAPKKRRNGGLVAAVLVAALVAGGIGGGIGFWAANRSDTSSTTVSASGDPEALNRKPTSVSGIAQKALPSVVTIEAQGATGEGGTGTGFVYDKQGHILTNNHVVASAAQGGKLTATFSNGKKYDAEVIGRAQGYDVAVIKLKNPSDANLVPLPLGKSANVQVGDATIAIGAPFGLSGTVTTGIISAKNRPVASSDGGGATPSYMSALQTDASINPGNSGGPLMDASGSVIGINSAIQSAGNGGGGFGGESQQSGSIGLGFAIPIDQAKRVADDLIKKGQPVYPQIGAQVLMRDTGDGATIPQNGGADGTAAITPNGPADKAGLKPGDTITKLDNTVIDSGPTLISTIYQHKPGDKVTLTYKRGGKEHTAQVTLGQRTGDK</sequence>
<keyword evidence="5" id="KW-0472">Membrane</keyword>